<proteinExistence type="predicted"/>
<protein>
    <recommendedName>
        <fullName evidence="14">Sensor protein</fullName>
        <ecNumber evidence="14">2.7.13.3</ecNumber>
    </recommendedName>
</protein>
<dbReference type="EC" id="2.7.13.3" evidence="14"/>
<dbReference type="KEGG" id="vpe:Varpa_4640"/>
<evidence type="ECO:0000259" key="15">
    <source>
        <dbReference type="PROSITE" id="PS50109"/>
    </source>
</evidence>
<keyword evidence="7 14" id="KW-0812">Transmembrane</keyword>
<dbReference type="EMBL" id="CP002417">
    <property type="protein sequence ID" value="ADU38803.1"/>
    <property type="molecule type" value="Genomic_DNA"/>
</dbReference>
<evidence type="ECO:0000256" key="13">
    <source>
        <dbReference type="ARBA" id="ARBA00023136"/>
    </source>
</evidence>
<name>E6UX86_VARPE</name>
<evidence type="ECO:0000256" key="3">
    <source>
        <dbReference type="ARBA" id="ARBA00022475"/>
    </source>
</evidence>
<dbReference type="PANTHER" id="PTHR45436:SF9">
    <property type="entry name" value="SENSOR PROTEIN"/>
    <property type="match status" value="1"/>
</dbReference>
<evidence type="ECO:0000256" key="1">
    <source>
        <dbReference type="ARBA" id="ARBA00000085"/>
    </source>
</evidence>
<comment type="catalytic activity">
    <reaction evidence="1 14">
        <text>ATP + protein L-histidine = ADP + protein N-phospho-L-histidine.</text>
        <dbReference type="EC" id="2.7.13.3"/>
    </reaction>
</comment>
<dbReference type="PROSITE" id="PS50109">
    <property type="entry name" value="HIS_KIN"/>
    <property type="match status" value="1"/>
</dbReference>
<keyword evidence="11 14" id="KW-1133">Transmembrane helix</keyword>
<keyword evidence="12 14" id="KW-0902">Two-component regulatory system</keyword>
<dbReference type="Pfam" id="PF00512">
    <property type="entry name" value="HisKA"/>
    <property type="match status" value="1"/>
</dbReference>
<comment type="function">
    <text evidence="14">Member of a two-component regulatory system.</text>
</comment>
<dbReference type="InterPro" id="IPR006290">
    <property type="entry name" value="CztS_silS_copS"/>
</dbReference>
<dbReference type="Proteomes" id="UP000008917">
    <property type="component" value="Chromosome"/>
</dbReference>
<accession>E6UX86</accession>
<feature type="transmembrane region" description="Helical" evidence="14">
    <location>
        <begin position="161"/>
        <end position="184"/>
    </location>
</feature>
<evidence type="ECO:0000256" key="6">
    <source>
        <dbReference type="ARBA" id="ARBA00022679"/>
    </source>
</evidence>
<dbReference type="GO" id="GO:0005886">
    <property type="term" value="C:plasma membrane"/>
    <property type="evidence" value="ECO:0007669"/>
    <property type="project" value="UniProtKB-SubCell"/>
</dbReference>
<dbReference type="HOGENOM" id="CLU_000445_89_6_4"/>
<keyword evidence="9 14" id="KW-0418">Kinase</keyword>
<dbReference type="GO" id="GO:0005524">
    <property type="term" value="F:ATP binding"/>
    <property type="evidence" value="ECO:0007669"/>
    <property type="project" value="UniProtKB-KW"/>
</dbReference>
<dbReference type="Gene3D" id="6.10.340.10">
    <property type="match status" value="1"/>
</dbReference>
<evidence type="ECO:0000256" key="2">
    <source>
        <dbReference type="ARBA" id="ARBA00004533"/>
    </source>
</evidence>
<organism evidence="17 18">
    <name type="scientific">Variovorax paradoxus (strain EPS)</name>
    <dbReference type="NCBI Taxonomy" id="595537"/>
    <lineage>
        <taxon>Bacteria</taxon>
        <taxon>Pseudomonadati</taxon>
        <taxon>Pseudomonadota</taxon>
        <taxon>Betaproteobacteria</taxon>
        <taxon>Burkholderiales</taxon>
        <taxon>Comamonadaceae</taxon>
        <taxon>Variovorax</taxon>
    </lineage>
</organism>
<dbReference type="STRING" id="595537.Varpa_4640"/>
<dbReference type="Gene3D" id="3.30.565.10">
    <property type="entry name" value="Histidine kinase-like ATPase, C-terminal domain"/>
    <property type="match status" value="1"/>
</dbReference>
<dbReference type="InterPro" id="IPR003594">
    <property type="entry name" value="HATPase_dom"/>
</dbReference>
<dbReference type="SMART" id="SM00387">
    <property type="entry name" value="HATPase_c"/>
    <property type="match status" value="1"/>
</dbReference>
<evidence type="ECO:0000256" key="9">
    <source>
        <dbReference type="ARBA" id="ARBA00022777"/>
    </source>
</evidence>
<reference evidence="17 18" key="2">
    <citation type="journal article" date="2013" name="Genome Announc.">
        <title>Genome of the Root-Associated Plant Growth-Promoting Bacterium Variovorax paradoxus Strain EPS.</title>
        <authorList>
            <person name="Han J.I."/>
            <person name="Spain J.C."/>
            <person name="Leadbetter J.R."/>
            <person name="Ovchinnikova G."/>
            <person name="Goodwin L.A."/>
            <person name="Han C.S."/>
            <person name="Woyke T."/>
            <person name="Davenport K.W."/>
            <person name="Orwin P.M."/>
        </authorList>
    </citation>
    <scope>NUCLEOTIDE SEQUENCE [LARGE SCALE GENOMIC DNA]</scope>
    <source>
        <strain evidence="17 18">EPS</strain>
    </source>
</reference>
<keyword evidence="13 14" id="KW-0472">Membrane</keyword>
<dbReference type="InterPro" id="IPR036890">
    <property type="entry name" value="HATPase_C_sf"/>
</dbReference>
<dbReference type="GO" id="GO:0000155">
    <property type="term" value="F:phosphorelay sensor kinase activity"/>
    <property type="evidence" value="ECO:0007669"/>
    <property type="project" value="InterPro"/>
</dbReference>
<keyword evidence="10 14" id="KW-0067">ATP-binding</keyword>
<dbReference type="eggNOG" id="COG5002">
    <property type="taxonomic scope" value="Bacteria"/>
</dbReference>
<dbReference type="InterPro" id="IPR036097">
    <property type="entry name" value="HisK_dim/P_sf"/>
</dbReference>
<dbReference type="Pfam" id="PF00672">
    <property type="entry name" value="HAMP"/>
    <property type="match status" value="1"/>
</dbReference>
<evidence type="ECO:0000256" key="4">
    <source>
        <dbReference type="ARBA" id="ARBA00022519"/>
    </source>
</evidence>
<dbReference type="SUPFAM" id="SSF47384">
    <property type="entry name" value="Homodimeric domain of signal transducing histidine kinase"/>
    <property type="match status" value="1"/>
</dbReference>
<dbReference type="InterPro" id="IPR050428">
    <property type="entry name" value="TCS_sensor_his_kinase"/>
</dbReference>
<dbReference type="SUPFAM" id="SSF55874">
    <property type="entry name" value="ATPase domain of HSP90 chaperone/DNA topoisomerase II/histidine kinase"/>
    <property type="match status" value="1"/>
</dbReference>
<feature type="domain" description="Histidine kinase" evidence="15">
    <location>
        <begin position="246"/>
        <end position="464"/>
    </location>
</feature>
<evidence type="ECO:0000259" key="16">
    <source>
        <dbReference type="PROSITE" id="PS50885"/>
    </source>
</evidence>
<feature type="transmembrane region" description="Helical" evidence="14">
    <location>
        <begin position="12"/>
        <end position="35"/>
    </location>
</feature>
<dbReference type="SMART" id="SM00388">
    <property type="entry name" value="HisKA"/>
    <property type="match status" value="1"/>
</dbReference>
<sequence length="464" mass="50420">MKLVKGSITVRLVAMFAAAALATFALIGAALHGVLVRELERHQYEELDTTLKSLQYWIGAIGTADRWSRVQTRMDALTPEDGSVRFWVLSDDPRFQYGKGLAELDGLTREANGRSSSILLPGQERPFRTLSVHIPPFEGRPAVRLIVGRNSEPYERTRKTFLSALLMLGLGGVLVVVLAGYWIARVGLRPLERLSGEAQALRPKTLSQRLQTTALPVELSALAEAFNGALSRLEEAYGQLEAFNADVAHELRTPLANLIGSTQVALSRQRSAGDFEEVLQANLEDLERLRSIVNDMLFLARADRGEVATGLVLTPVALEVRKTIDFFEFVLDESRTQVGIAGDVQAEARLESALFRRAMSNLLQNAIEHSTPGAQITVTLREGPAATWIAVSNPGAAIDEAHLQHLFDRFYRVDAARNDGGGEHHGHGLGLAIVKAVASMHGGQVSASSEGGVNTFAFSVSRTG</sequence>
<dbReference type="CDD" id="cd00075">
    <property type="entry name" value="HATPase"/>
    <property type="match status" value="1"/>
</dbReference>
<keyword evidence="4 14" id="KW-0997">Cell inner membrane</keyword>
<dbReference type="AlphaFoldDB" id="E6UX86"/>
<dbReference type="InterPro" id="IPR003660">
    <property type="entry name" value="HAMP_dom"/>
</dbReference>
<evidence type="ECO:0000256" key="12">
    <source>
        <dbReference type="ARBA" id="ARBA00023012"/>
    </source>
</evidence>
<dbReference type="NCBIfam" id="TIGR01386">
    <property type="entry name" value="cztS_silS_copS"/>
    <property type="match status" value="1"/>
</dbReference>
<dbReference type="Pfam" id="PF02518">
    <property type="entry name" value="HATPase_c"/>
    <property type="match status" value="1"/>
</dbReference>
<dbReference type="CDD" id="cd00082">
    <property type="entry name" value="HisKA"/>
    <property type="match status" value="1"/>
</dbReference>
<evidence type="ECO:0000256" key="8">
    <source>
        <dbReference type="ARBA" id="ARBA00022741"/>
    </source>
</evidence>
<reference evidence="18" key="1">
    <citation type="submission" date="2010-12" db="EMBL/GenBank/DDBJ databases">
        <title>Complete sequence of Variovorax paradoxus EPS.</title>
        <authorList>
            <consortium name="US DOE Joint Genome Institute"/>
            <person name="Lucas S."/>
            <person name="Copeland A."/>
            <person name="Lapidus A."/>
            <person name="Cheng J.-F."/>
            <person name="Goodwin L."/>
            <person name="Pitluck S."/>
            <person name="Teshima H."/>
            <person name="Detter J.C."/>
            <person name="Han C."/>
            <person name="Tapia R."/>
            <person name="Land M."/>
            <person name="Hauser L."/>
            <person name="Kyrpides N."/>
            <person name="Ivanova N."/>
            <person name="Ovchinnikova G."/>
            <person name="Orwin P."/>
            <person name="Han J.-I.G."/>
            <person name="Woyke T."/>
        </authorList>
    </citation>
    <scope>NUCLEOTIDE SEQUENCE [LARGE SCALE GENOMIC DNA]</scope>
    <source>
        <strain evidence="18">EPS</strain>
    </source>
</reference>
<dbReference type="PANTHER" id="PTHR45436">
    <property type="entry name" value="SENSOR HISTIDINE KINASE YKOH"/>
    <property type="match status" value="1"/>
</dbReference>
<dbReference type="Gene3D" id="1.10.287.130">
    <property type="match status" value="1"/>
</dbReference>
<keyword evidence="8 14" id="KW-0547">Nucleotide-binding</keyword>
<evidence type="ECO:0000256" key="10">
    <source>
        <dbReference type="ARBA" id="ARBA00022840"/>
    </source>
</evidence>
<evidence type="ECO:0000256" key="5">
    <source>
        <dbReference type="ARBA" id="ARBA00022553"/>
    </source>
</evidence>
<dbReference type="InterPro" id="IPR005467">
    <property type="entry name" value="His_kinase_dom"/>
</dbReference>
<gene>
    <name evidence="17" type="ordered locus">Varpa_4640</name>
</gene>
<evidence type="ECO:0000313" key="17">
    <source>
        <dbReference type="EMBL" id="ADU38803.1"/>
    </source>
</evidence>
<evidence type="ECO:0000313" key="18">
    <source>
        <dbReference type="Proteomes" id="UP000008917"/>
    </source>
</evidence>
<dbReference type="InterPro" id="IPR003661">
    <property type="entry name" value="HisK_dim/P_dom"/>
</dbReference>
<evidence type="ECO:0000256" key="7">
    <source>
        <dbReference type="ARBA" id="ARBA00022692"/>
    </source>
</evidence>
<evidence type="ECO:0000256" key="11">
    <source>
        <dbReference type="ARBA" id="ARBA00022989"/>
    </source>
</evidence>
<dbReference type="PROSITE" id="PS50885">
    <property type="entry name" value="HAMP"/>
    <property type="match status" value="1"/>
</dbReference>
<keyword evidence="5" id="KW-0597">Phosphoprotein</keyword>
<keyword evidence="6 14" id="KW-0808">Transferase</keyword>
<feature type="domain" description="HAMP" evidence="16">
    <location>
        <begin position="185"/>
        <end position="238"/>
    </location>
</feature>
<evidence type="ECO:0000256" key="14">
    <source>
        <dbReference type="RuleBase" id="RU364088"/>
    </source>
</evidence>
<comment type="subcellular location">
    <subcellularLocation>
        <location evidence="2 14">Cell inner membrane</location>
    </subcellularLocation>
</comment>
<dbReference type="SMART" id="SM00304">
    <property type="entry name" value="HAMP"/>
    <property type="match status" value="1"/>
</dbReference>
<keyword evidence="3 14" id="KW-1003">Cell membrane</keyword>
<dbReference type="FunFam" id="1.10.287.130:FF:000001">
    <property type="entry name" value="Two-component sensor histidine kinase"/>
    <property type="match status" value="1"/>
</dbReference>